<organism evidence="1">
    <name type="scientific">Ophidiomyces ophidiicola</name>
    <dbReference type="NCBI Taxonomy" id="1387563"/>
    <lineage>
        <taxon>Eukaryota</taxon>
        <taxon>Fungi</taxon>
        <taxon>Dikarya</taxon>
        <taxon>Ascomycota</taxon>
        <taxon>Pezizomycotina</taxon>
        <taxon>Eurotiomycetes</taxon>
        <taxon>Eurotiomycetidae</taxon>
        <taxon>Onygenales</taxon>
        <taxon>Onygenaceae</taxon>
        <taxon>Ophidiomyces</taxon>
    </lineage>
</organism>
<reference evidence="1" key="1">
    <citation type="journal article" date="2022" name="bioRxiv">
        <title>Population genetic analysis of Ophidiomyces ophidiicola, the causative agent of snake fungal disease, indicates recent introductions to the USA.</title>
        <authorList>
            <person name="Ladner J.T."/>
            <person name="Palmer J.M."/>
            <person name="Ettinger C.L."/>
            <person name="Stajich J.E."/>
            <person name="Farrell T.M."/>
            <person name="Glorioso B.M."/>
            <person name="Lawson B."/>
            <person name="Price S.J."/>
            <person name="Stengle A.G."/>
            <person name="Grear D.A."/>
            <person name="Lorch J.M."/>
        </authorList>
    </citation>
    <scope>NUCLEOTIDE SEQUENCE</scope>
    <source>
        <strain evidence="1">NWHC 24266-5</strain>
    </source>
</reference>
<sequence length="706" mass="80225">MDRLILQLKDMKVPGHNMKRRHDAVKEAVTVASTAATQRLKLQESSSSGLGMPPEPHTIPIIDLTDDDGKGSLWSLVFTIFPDICPDYVEKMYKKQKKKKRLETNPDSNVLIHSILEAGAYPTIQERKRRKINNDTNKKQPHMWGINDGIKRDRRYFDSARALLHIDYPHIPVDFLRNVLCANGVLFDAYLELADMDTDYDRTVPPPYERIPGQRTKRGEIPPFETVHISRAHRKNLISEFQDARAARTQKKEKKRQEAEAERLEEENTAIHAATGGLIECGCCFTETALNRLVCCAGAEAHFFCASCIKSNVKTQIGYMRYEIDCMDMSQCNAGFSRATLAEVLDDSLLKKLDELRQRDDIVKAGLDGLEECPFCEFKAIYPPIEENREFRCLNSNCERVSCRSCKSVSHIPKTCEETRKEAHNSALHQIEEAMSEAVIRNCPNPKCNTPIIKDDGCNKMYCTKCGSIMCYICKQDITKIGYDHFQNPKNSCPLHDHDIDSRHYQEASRAKKTATKQALKSNPNLRAADIKVELPDKAPLTSHYLRGPRRYQAMPVIPNDPQLHNNYDSPEARFQLDLPEPPALLIPRLPALQPNIVVQPNNNILTAPRGIQHQLPLQLLEAQNLHRHLIAAPIPPLHPTPPAFPEINSGPVPVFNLNYAIHPPQAFLQQGVPHLYHNAYPLQSHPPNHRQPTYEPAMNFHNQDY</sequence>
<gene>
    <name evidence="1" type="ORF">LOY88_005253</name>
</gene>
<evidence type="ECO:0000313" key="1">
    <source>
        <dbReference type="EMBL" id="KAI2383445.1"/>
    </source>
</evidence>
<dbReference type="EMBL" id="JALBCA010000090">
    <property type="protein sequence ID" value="KAI2383445.1"/>
    <property type="molecule type" value="Genomic_DNA"/>
</dbReference>
<accession>A0ACB8URK6</accession>
<protein>
    <submittedName>
        <fullName evidence="1">Uncharacterized protein</fullName>
    </submittedName>
</protein>
<name>A0ACB8URK6_9EURO</name>
<comment type="caution">
    <text evidence="1">The sequence shown here is derived from an EMBL/GenBank/DDBJ whole genome shotgun (WGS) entry which is preliminary data.</text>
</comment>
<proteinExistence type="predicted"/>